<dbReference type="PANTHER" id="PTHR33710">
    <property type="entry name" value="BNAC02G09200D PROTEIN"/>
    <property type="match status" value="1"/>
</dbReference>
<evidence type="ECO:0000313" key="1">
    <source>
        <dbReference type="EMBL" id="KAG5606102.1"/>
    </source>
</evidence>
<dbReference type="Proteomes" id="UP000824120">
    <property type="component" value="Chromosome 5"/>
</dbReference>
<name>A0A9J5Z4X0_SOLCO</name>
<dbReference type="PANTHER" id="PTHR33710:SF54">
    <property type="entry name" value="NON-LTR RETROELEMENT REVERSE TRANSCRIPTASE"/>
    <property type="match status" value="1"/>
</dbReference>
<dbReference type="EMBL" id="JACXVP010000005">
    <property type="protein sequence ID" value="KAG5606102.1"/>
    <property type="molecule type" value="Genomic_DNA"/>
</dbReference>
<gene>
    <name evidence="1" type="ORF">H5410_027594</name>
</gene>
<reference evidence="1 2" key="1">
    <citation type="submission" date="2020-09" db="EMBL/GenBank/DDBJ databases">
        <title>De no assembly of potato wild relative species, Solanum commersonii.</title>
        <authorList>
            <person name="Cho K."/>
        </authorList>
    </citation>
    <scope>NUCLEOTIDE SEQUENCE [LARGE SCALE GENOMIC DNA]</scope>
    <source>
        <strain evidence="1">LZ3.2</strain>
        <tissue evidence="1">Leaf</tissue>
    </source>
</reference>
<keyword evidence="2" id="KW-1185">Reference proteome</keyword>
<protein>
    <submittedName>
        <fullName evidence="1">Uncharacterized protein</fullName>
    </submittedName>
</protein>
<sequence length="283" mass="33456">MELRLTDYSEKPEKDTFGDFNVITIPKEKLGGVPYIMSKIYEFLHMIEQCGSINLGYHGTSFTWSNRRGLDDVSNASHYSDSLAICVFRSLPLLLEITDQKFTSTKYFKFIHCWVDNHNFMDTVRLCWDRDIQRHPIWRVSSTISKWFEIEFGDIFARVKDFEEAVGHAEEKYIQTNSDQDKSSLHAPNAEYIRFLKLEEFILKQQTQLQWFKEGDANTRDKGESCLFTKLEMTMATGFRVMTILLRLPVIIFKSCLRSRITMLWRTFWLEFLHLSRMSKMLT</sequence>
<accession>A0A9J5Z4X0</accession>
<dbReference type="OrthoDB" id="1001388at2759"/>
<proteinExistence type="predicted"/>
<organism evidence="1 2">
    <name type="scientific">Solanum commersonii</name>
    <name type="common">Commerson's wild potato</name>
    <name type="synonym">Commerson's nightshade</name>
    <dbReference type="NCBI Taxonomy" id="4109"/>
    <lineage>
        <taxon>Eukaryota</taxon>
        <taxon>Viridiplantae</taxon>
        <taxon>Streptophyta</taxon>
        <taxon>Embryophyta</taxon>
        <taxon>Tracheophyta</taxon>
        <taxon>Spermatophyta</taxon>
        <taxon>Magnoliopsida</taxon>
        <taxon>eudicotyledons</taxon>
        <taxon>Gunneridae</taxon>
        <taxon>Pentapetalae</taxon>
        <taxon>asterids</taxon>
        <taxon>lamiids</taxon>
        <taxon>Solanales</taxon>
        <taxon>Solanaceae</taxon>
        <taxon>Solanoideae</taxon>
        <taxon>Solaneae</taxon>
        <taxon>Solanum</taxon>
    </lineage>
</organism>
<evidence type="ECO:0000313" key="2">
    <source>
        <dbReference type="Proteomes" id="UP000824120"/>
    </source>
</evidence>
<comment type="caution">
    <text evidence="1">The sequence shown here is derived from an EMBL/GenBank/DDBJ whole genome shotgun (WGS) entry which is preliminary data.</text>
</comment>
<dbReference type="AlphaFoldDB" id="A0A9J5Z4X0"/>